<gene>
    <name evidence="6" type="ORF">J0M35_09985</name>
</gene>
<dbReference type="SUPFAM" id="SSF46894">
    <property type="entry name" value="C-terminal effector domain of the bipartite response regulators"/>
    <property type="match status" value="1"/>
</dbReference>
<dbReference type="GO" id="GO:0006355">
    <property type="term" value="P:regulation of DNA-templated transcription"/>
    <property type="evidence" value="ECO:0007669"/>
    <property type="project" value="InterPro"/>
</dbReference>
<dbReference type="Proteomes" id="UP000664277">
    <property type="component" value="Unassembled WGS sequence"/>
</dbReference>
<protein>
    <submittedName>
        <fullName evidence="6">Response regulator transcription factor</fullName>
    </submittedName>
</protein>
<dbReference type="Gene3D" id="1.10.10.10">
    <property type="entry name" value="Winged helix-like DNA-binding domain superfamily/Winged helix DNA-binding domain"/>
    <property type="match status" value="1"/>
</dbReference>
<dbReference type="SUPFAM" id="SSF52172">
    <property type="entry name" value="CheY-like"/>
    <property type="match status" value="1"/>
</dbReference>
<organism evidence="6 7">
    <name type="scientific">Candidatus Obscuribacter phosphatis</name>
    <dbReference type="NCBI Taxonomy" id="1906157"/>
    <lineage>
        <taxon>Bacteria</taxon>
        <taxon>Bacillati</taxon>
        <taxon>Candidatus Melainabacteria</taxon>
        <taxon>Candidatus Obscuribacterales</taxon>
        <taxon>Candidatus Obscuribacteraceae</taxon>
        <taxon>Candidatus Obscuribacter</taxon>
    </lineage>
</organism>
<dbReference type="GO" id="GO:0000156">
    <property type="term" value="F:phosphorelay response regulator activity"/>
    <property type="evidence" value="ECO:0007669"/>
    <property type="project" value="TreeGrafter"/>
</dbReference>
<comment type="caution">
    <text evidence="6">The sequence shown here is derived from an EMBL/GenBank/DDBJ whole genome shotgun (WGS) entry which is preliminary data.</text>
</comment>
<dbReference type="PROSITE" id="PS50110">
    <property type="entry name" value="RESPONSE_REGULATORY"/>
    <property type="match status" value="1"/>
</dbReference>
<dbReference type="Gene3D" id="3.40.50.2300">
    <property type="match status" value="1"/>
</dbReference>
<reference evidence="6" key="1">
    <citation type="submission" date="2021-02" db="EMBL/GenBank/DDBJ databases">
        <title>Genome-Resolved Metagenomics of a Microbial Community Performing Photosynthetic Biological Nutrient Removal.</title>
        <authorList>
            <person name="Mcdaniel E.A."/>
        </authorList>
    </citation>
    <scope>NUCLEOTIDE SEQUENCE</scope>
    <source>
        <strain evidence="6">UWPOB_OBS1</strain>
    </source>
</reference>
<evidence type="ECO:0000259" key="4">
    <source>
        <dbReference type="PROSITE" id="PS50110"/>
    </source>
</evidence>
<dbReference type="Gene3D" id="6.10.250.690">
    <property type="match status" value="1"/>
</dbReference>
<dbReference type="InterPro" id="IPR016032">
    <property type="entry name" value="Sig_transdc_resp-reg_C-effctor"/>
</dbReference>
<dbReference type="PANTHER" id="PTHR48111:SF36">
    <property type="entry name" value="TRANSCRIPTIONAL REGULATORY PROTEIN CUTR"/>
    <property type="match status" value="1"/>
</dbReference>
<dbReference type="InterPro" id="IPR039420">
    <property type="entry name" value="WalR-like"/>
</dbReference>
<dbReference type="GO" id="GO:0000976">
    <property type="term" value="F:transcription cis-regulatory region binding"/>
    <property type="evidence" value="ECO:0007669"/>
    <property type="project" value="TreeGrafter"/>
</dbReference>
<evidence type="ECO:0000256" key="1">
    <source>
        <dbReference type="ARBA" id="ARBA00023125"/>
    </source>
</evidence>
<dbReference type="InterPro" id="IPR011006">
    <property type="entry name" value="CheY-like_superfamily"/>
</dbReference>
<dbReference type="PROSITE" id="PS51755">
    <property type="entry name" value="OMPR_PHOB"/>
    <property type="match status" value="1"/>
</dbReference>
<dbReference type="GO" id="GO:0005829">
    <property type="term" value="C:cytosol"/>
    <property type="evidence" value="ECO:0007669"/>
    <property type="project" value="TreeGrafter"/>
</dbReference>
<dbReference type="Pfam" id="PF00486">
    <property type="entry name" value="Trans_reg_C"/>
    <property type="match status" value="1"/>
</dbReference>
<feature type="modified residue" description="4-aspartylphosphate" evidence="2">
    <location>
        <position position="52"/>
    </location>
</feature>
<feature type="DNA-binding region" description="OmpR/PhoB-type" evidence="3">
    <location>
        <begin position="126"/>
        <end position="224"/>
    </location>
</feature>
<dbReference type="InterPro" id="IPR036388">
    <property type="entry name" value="WH-like_DNA-bd_sf"/>
</dbReference>
<dbReference type="EMBL" id="JAFLCK010000012">
    <property type="protein sequence ID" value="MBN8660682.1"/>
    <property type="molecule type" value="Genomic_DNA"/>
</dbReference>
<sequence>MAKILIVEDDVQLAELVMRWLGREGHLVEHVKNGGDALQRLRFDPYDLIVLDWNLPEVEGIDILKTFRRNGGTTPVLMLTGKKAIEEKLEGLGQGADDYLTKPFDGRELTARIAVLLRRPTVLLPIDVLKVGDIELDAKAHKVTRGGSLVSLLPKEFALLEFFMRNAGQYFPAEKLLAHVWPSESDSTVEALTSCIKRLRQKIDYSGSESVIKNVRGAGYGLFVENQNS</sequence>
<evidence type="ECO:0000313" key="7">
    <source>
        <dbReference type="Proteomes" id="UP000664277"/>
    </source>
</evidence>
<proteinExistence type="predicted"/>
<evidence type="ECO:0000259" key="5">
    <source>
        <dbReference type="PROSITE" id="PS51755"/>
    </source>
</evidence>
<dbReference type="PANTHER" id="PTHR48111">
    <property type="entry name" value="REGULATOR OF RPOS"/>
    <property type="match status" value="1"/>
</dbReference>
<name>A0A8J7PAE6_9BACT</name>
<dbReference type="GO" id="GO:0032993">
    <property type="term" value="C:protein-DNA complex"/>
    <property type="evidence" value="ECO:0007669"/>
    <property type="project" value="TreeGrafter"/>
</dbReference>
<dbReference type="InterPro" id="IPR001867">
    <property type="entry name" value="OmpR/PhoB-type_DNA-bd"/>
</dbReference>
<keyword evidence="2" id="KW-0597">Phosphoprotein</keyword>
<dbReference type="SMART" id="SM00862">
    <property type="entry name" value="Trans_reg_C"/>
    <property type="match status" value="1"/>
</dbReference>
<evidence type="ECO:0000313" key="6">
    <source>
        <dbReference type="EMBL" id="MBN8660682.1"/>
    </source>
</evidence>
<dbReference type="AlphaFoldDB" id="A0A8J7PAE6"/>
<dbReference type="CDD" id="cd00383">
    <property type="entry name" value="trans_reg_C"/>
    <property type="match status" value="1"/>
</dbReference>
<dbReference type="SMART" id="SM00448">
    <property type="entry name" value="REC"/>
    <property type="match status" value="1"/>
</dbReference>
<keyword evidence="1 3" id="KW-0238">DNA-binding</keyword>
<evidence type="ECO:0000256" key="2">
    <source>
        <dbReference type="PROSITE-ProRule" id="PRU00169"/>
    </source>
</evidence>
<dbReference type="Pfam" id="PF00072">
    <property type="entry name" value="Response_reg"/>
    <property type="match status" value="1"/>
</dbReference>
<evidence type="ECO:0000256" key="3">
    <source>
        <dbReference type="PROSITE-ProRule" id="PRU01091"/>
    </source>
</evidence>
<feature type="domain" description="OmpR/PhoB-type" evidence="5">
    <location>
        <begin position="126"/>
        <end position="224"/>
    </location>
</feature>
<accession>A0A8J7PAE6</accession>
<dbReference type="InterPro" id="IPR001789">
    <property type="entry name" value="Sig_transdc_resp-reg_receiver"/>
</dbReference>
<feature type="domain" description="Response regulatory" evidence="4">
    <location>
        <begin position="3"/>
        <end position="117"/>
    </location>
</feature>